<dbReference type="PRINTS" id="PR01217">
    <property type="entry name" value="PRICHEXTENSN"/>
</dbReference>
<dbReference type="GeneID" id="54478337"/>
<feature type="region of interest" description="Disordered" evidence="1">
    <location>
        <begin position="408"/>
        <end position="447"/>
    </location>
</feature>
<feature type="compositionally biased region" description="Basic and acidic residues" evidence="1">
    <location>
        <begin position="354"/>
        <end position="363"/>
    </location>
</feature>
<name>A0A6A6PQR3_9PEZI</name>
<feature type="region of interest" description="Disordered" evidence="1">
    <location>
        <begin position="645"/>
        <end position="703"/>
    </location>
</feature>
<keyword evidence="3" id="KW-1185">Reference proteome</keyword>
<feature type="region of interest" description="Disordered" evidence="1">
    <location>
        <begin position="533"/>
        <end position="632"/>
    </location>
</feature>
<gene>
    <name evidence="2" type="ORF">BDY17DRAFT_325297</name>
</gene>
<feature type="region of interest" description="Disordered" evidence="1">
    <location>
        <begin position="459"/>
        <end position="498"/>
    </location>
</feature>
<feature type="compositionally biased region" description="Polar residues" evidence="1">
    <location>
        <begin position="413"/>
        <end position="424"/>
    </location>
</feature>
<feature type="compositionally biased region" description="Low complexity" evidence="1">
    <location>
        <begin position="551"/>
        <end position="572"/>
    </location>
</feature>
<feature type="region of interest" description="Disordered" evidence="1">
    <location>
        <begin position="273"/>
        <end position="396"/>
    </location>
</feature>
<accession>A0A6A6PQR3</accession>
<feature type="compositionally biased region" description="Polar residues" evidence="1">
    <location>
        <begin position="279"/>
        <end position="310"/>
    </location>
</feature>
<dbReference type="EMBL" id="MU001637">
    <property type="protein sequence ID" value="KAF2481783.1"/>
    <property type="molecule type" value="Genomic_DNA"/>
</dbReference>
<dbReference type="RefSeq" id="XP_033588353.1">
    <property type="nucleotide sequence ID" value="XM_033737335.1"/>
</dbReference>
<feature type="compositionally biased region" description="Low complexity" evidence="1">
    <location>
        <begin position="466"/>
        <end position="487"/>
    </location>
</feature>
<reference evidence="2" key="1">
    <citation type="journal article" date="2020" name="Stud. Mycol.">
        <title>101 Dothideomycetes genomes: a test case for predicting lifestyles and emergence of pathogens.</title>
        <authorList>
            <person name="Haridas S."/>
            <person name="Albert R."/>
            <person name="Binder M."/>
            <person name="Bloem J."/>
            <person name="Labutti K."/>
            <person name="Salamov A."/>
            <person name="Andreopoulos B."/>
            <person name="Baker S."/>
            <person name="Barry K."/>
            <person name="Bills G."/>
            <person name="Bluhm B."/>
            <person name="Cannon C."/>
            <person name="Castanera R."/>
            <person name="Culley D."/>
            <person name="Daum C."/>
            <person name="Ezra D."/>
            <person name="Gonzalez J."/>
            <person name="Henrissat B."/>
            <person name="Kuo A."/>
            <person name="Liang C."/>
            <person name="Lipzen A."/>
            <person name="Lutzoni F."/>
            <person name="Magnuson J."/>
            <person name="Mondo S."/>
            <person name="Nolan M."/>
            <person name="Ohm R."/>
            <person name="Pangilinan J."/>
            <person name="Park H.-J."/>
            <person name="Ramirez L."/>
            <person name="Alfaro M."/>
            <person name="Sun H."/>
            <person name="Tritt A."/>
            <person name="Yoshinaga Y."/>
            <person name="Zwiers L.-H."/>
            <person name="Turgeon B."/>
            <person name="Goodwin S."/>
            <person name="Spatafora J."/>
            <person name="Crous P."/>
            <person name="Grigoriev I."/>
        </authorList>
    </citation>
    <scope>NUCLEOTIDE SEQUENCE</scope>
    <source>
        <strain evidence="2">CBS 113389</strain>
    </source>
</reference>
<protein>
    <submittedName>
        <fullName evidence="2">Uncharacterized protein</fullName>
    </submittedName>
</protein>
<feature type="compositionally biased region" description="Basic and acidic residues" evidence="1">
    <location>
        <begin position="385"/>
        <end position="396"/>
    </location>
</feature>
<feature type="compositionally biased region" description="Polar residues" evidence="1">
    <location>
        <begin position="597"/>
        <end position="610"/>
    </location>
</feature>
<evidence type="ECO:0000313" key="3">
    <source>
        <dbReference type="Proteomes" id="UP000799767"/>
    </source>
</evidence>
<evidence type="ECO:0000256" key="1">
    <source>
        <dbReference type="SAM" id="MobiDB-lite"/>
    </source>
</evidence>
<dbReference type="AlphaFoldDB" id="A0A6A6PQR3"/>
<proteinExistence type="predicted"/>
<organism evidence="2 3">
    <name type="scientific">Neohortaea acidophila</name>
    <dbReference type="NCBI Taxonomy" id="245834"/>
    <lineage>
        <taxon>Eukaryota</taxon>
        <taxon>Fungi</taxon>
        <taxon>Dikarya</taxon>
        <taxon>Ascomycota</taxon>
        <taxon>Pezizomycotina</taxon>
        <taxon>Dothideomycetes</taxon>
        <taxon>Dothideomycetidae</taxon>
        <taxon>Mycosphaerellales</taxon>
        <taxon>Teratosphaeriaceae</taxon>
        <taxon>Neohortaea</taxon>
    </lineage>
</organism>
<feature type="compositionally biased region" description="Pro residues" evidence="1">
    <location>
        <begin position="541"/>
        <end position="550"/>
    </location>
</feature>
<sequence length="703" mass="76074">MAESTEAGDASNADIEESDTPVHPIPAMQGAFEESILEAGGEQEAVPNSPIEADATVRRHHLLESKQFDESWTTRWKQSPAAQHHPLTKLMAQIIFGMHLLHQHQAKSDKEVVKILQTHVNEVDTFLERTAEDFAVATKDVEDRIRYLKLPMTHLDVFENMLDNKKFRTQLLAGNEKIEKIIDRTTRALNAALSDVEQGVLANKELGRYVRNVQEQGAQHQRAIVDVFTAMQGNEQGWKRYLKDLQIKGNTLRQILIQLQRLIAGMSRMAAAASRRNKTQSSTINAEAKSAPSSSAGPRSKFSQGSSSDFPSDLTALPQRRPSNLNKPLPVEPPPVLATSAPAQDSAAKPRHVPFAERYERPRQSPPEPSSPETMLAAPRPRPRTAREARAADSRTTTHELLQFFRDADPGASNFNPLRSNPPISSDPLPPRVSAEQPSLGRKASHGTNLIMGTVSFSNDGRITRSKGSGILSIPSPPSVSDSHSPPQAAVQKPSIDTTRSFPATIDHVPAMPHDAVERRAAMKDTGFARRLSKRLKHLPLPTPLSPSPRPSTAASTSSPPTYKPTLPSSQPSKPPSTSPSPADSAYGSWPGGTGTGNASPSAPHTTSDPLASITPRPIPVLAPLPSDPTSSIPRVLKAEMAATATAPDVSKFPPPPDPTIAVEGRKESLVPPSMKSAVSGKSRGKSLRNAIMGRWRRGVDVA</sequence>
<feature type="compositionally biased region" description="Pro residues" evidence="1">
    <location>
        <begin position="617"/>
        <end position="627"/>
    </location>
</feature>
<evidence type="ECO:0000313" key="2">
    <source>
        <dbReference type="EMBL" id="KAF2481783.1"/>
    </source>
</evidence>
<feature type="region of interest" description="Disordered" evidence="1">
    <location>
        <begin position="1"/>
        <end position="25"/>
    </location>
</feature>
<dbReference type="OrthoDB" id="5389734at2759"/>
<dbReference type="Proteomes" id="UP000799767">
    <property type="component" value="Unassembled WGS sequence"/>
</dbReference>